<accession>A0A2P6V621</accession>
<dbReference type="NCBIfam" id="TIGR01891">
    <property type="entry name" value="amidohydrolases"/>
    <property type="match status" value="1"/>
</dbReference>
<keyword evidence="2" id="KW-0378">Hydrolase</keyword>
<reference evidence="6 7" key="1">
    <citation type="journal article" date="2018" name="Plant J.">
        <title>Genome sequences of Chlorella sorokiniana UTEX 1602 and Micractinium conductrix SAG 241.80: implications to maltose excretion by a green alga.</title>
        <authorList>
            <person name="Arriola M.B."/>
            <person name="Velmurugan N."/>
            <person name="Zhang Y."/>
            <person name="Plunkett M.H."/>
            <person name="Hondzo H."/>
            <person name="Barney B.M."/>
        </authorList>
    </citation>
    <scope>NUCLEOTIDE SEQUENCE [LARGE SCALE GENOMIC DNA]</scope>
    <source>
        <strain evidence="6 7">SAG 241.80</strain>
    </source>
</reference>
<dbReference type="SUPFAM" id="SSF53187">
    <property type="entry name" value="Zn-dependent exopeptidases"/>
    <property type="match status" value="1"/>
</dbReference>
<feature type="compositionally biased region" description="Basic and acidic residues" evidence="3">
    <location>
        <begin position="498"/>
        <end position="515"/>
    </location>
</feature>
<dbReference type="EMBL" id="LHPF02000026">
    <property type="protein sequence ID" value="PSC69535.1"/>
    <property type="molecule type" value="Genomic_DNA"/>
</dbReference>
<dbReference type="PANTHER" id="PTHR11014:SF63">
    <property type="entry name" value="METALLOPEPTIDASE, PUTATIVE (AFU_ORTHOLOGUE AFUA_6G09600)-RELATED"/>
    <property type="match status" value="1"/>
</dbReference>
<dbReference type="Gene3D" id="3.40.630.10">
    <property type="entry name" value="Zn peptidases"/>
    <property type="match status" value="1"/>
</dbReference>
<gene>
    <name evidence="6" type="ORF">C2E20_6979</name>
</gene>
<dbReference type="Pfam" id="PF07687">
    <property type="entry name" value="M20_dimer"/>
    <property type="match status" value="1"/>
</dbReference>
<comment type="similarity">
    <text evidence="1">Belongs to the peptidase M20 family.</text>
</comment>
<feature type="domain" description="Peptidase M20 dimerisation" evidence="5">
    <location>
        <begin position="204"/>
        <end position="298"/>
    </location>
</feature>
<dbReference type="GO" id="GO:0010179">
    <property type="term" value="F:IAA-Ala conjugate hydrolase activity"/>
    <property type="evidence" value="ECO:0007669"/>
    <property type="project" value="TreeGrafter"/>
</dbReference>
<evidence type="ECO:0000259" key="5">
    <source>
        <dbReference type="Pfam" id="PF07687"/>
    </source>
</evidence>
<dbReference type="Pfam" id="PF01546">
    <property type="entry name" value="Peptidase_M20"/>
    <property type="match status" value="1"/>
</dbReference>
<name>A0A2P6V621_9CHLO</name>
<evidence type="ECO:0000256" key="3">
    <source>
        <dbReference type="SAM" id="MobiDB-lite"/>
    </source>
</evidence>
<feature type="compositionally biased region" description="Low complexity" evidence="3">
    <location>
        <begin position="420"/>
        <end position="441"/>
    </location>
</feature>
<dbReference type="Proteomes" id="UP000239649">
    <property type="component" value="Unassembled WGS sequence"/>
</dbReference>
<dbReference type="GO" id="GO:0009850">
    <property type="term" value="P:auxin metabolic process"/>
    <property type="evidence" value="ECO:0007669"/>
    <property type="project" value="TreeGrafter"/>
</dbReference>
<keyword evidence="7" id="KW-1185">Reference proteome</keyword>
<evidence type="ECO:0000256" key="4">
    <source>
        <dbReference type="SAM" id="SignalP"/>
    </source>
</evidence>
<dbReference type="SUPFAM" id="SSF55031">
    <property type="entry name" value="Bacterial exopeptidase dimerisation domain"/>
    <property type="match status" value="1"/>
</dbReference>
<feature type="region of interest" description="Disordered" evidence="3">
    <location>
        <begin position="420"/>
        <end position="515"/>
    </location>
</feature>
<evidence type="ECO:0000256" key="1">
    <source>
        <dbReference type="ARBA" id="ARBA00006153"/>
    </source>
</evidence>
<dbReference type="InterPro" id="IPR011650">
    <property type="entry name" value="Peptidase_M20_dimer"/>
</dbReference>
<evidence type="ECO:0000313" key="7">
    <source>
        <dbReference type="Proteomes" id="UP000239649"/>
    </source>
</evidence>
<dbReference type="InterPro" id="IPR017439">
    <property type="entry name" value="Amidohydrolase"/>
</dbReference>
<keyword evidence="4" id="KW-0732">Signal</keyword>
<dbReference type="InterPro" id="IPR002933">
    <property type="entry name" value="Peptidase_M20"/>
</dbReference>
<sequence>MTHIAITRWALLAALCFALPASCRAAEAPVIDAELLIGVRRQLHANPELSFQENATSVLVRAKLDELGIRYRHPVAGTGVVGEIGRGQPVVALRADMDALPIQEESGVPFASQADGKMHACGHDGHTAMLLAAAKALKGMEPQLQGTVRLLFQPAEEAGGGAARMIGEGALEGVAAAFGLHVDPASPTGVISAKPGATFAASDRFTVTIEGAGGHAGMPHRTRDAVVAAAMAVVALQPLISRETDPVEGGVVTVSRFNTGPGAFNIIPDSVELKGTIRSFSKAAFGALRARVTDVFTSTAAMYGCTASVAWSEVPYPPLVTDRRATAVALGAAAKVVGHASAVELDRPFMYAEDFAFIAEAVPAAFVMLGIRNGTAGSVHGLHTSRFLLDEAALPLGAALHAQFALDFLEAAAAKQAAPDEGGTCRTAGAAARHTQAQQMADQEKQQEANQPAGLIESAADAQKHRKERGEEEPRSPQKSGLGRHVDIGGVADFGPVDTERMNQPDNRDIPARVP</sequence>
<dbReference type="AlphaFoldDB" id="A0A2P6V621"/>
<feature type="signal peptide" evidence="4">
    <location>
        <begin position="1"/>
        <end position="25"/>
    </location>
</feature>
<feature type="chain" id="PRO_5015154683" evidence="4">
    <location>
        <begin position="26"/>
        <end position="515"/>
    </location>
</feature>
<comment type="caution">
    <text evidence="6">The sequence shown here is derived from an EMBL/GenBank/DDBJ whole genome shotgun (WGS) entry which is preliminary data.</text>
</comment>
<evidence type="ECO:0000313" key="6">
    <source>
        <dbReference type="EMBL" id="PSC69535.1"/>
    </source>
</evidence>
<proteinExistence type="inferred from homology"/>
<dbReference type="PANTHER" id="PTHR11014">
    <property type="entry name" value="PEPTIDASE M20 FAMILY MEMBER"/>
    <property type="match status" value="1"/>
</dbReference>
<dbReference type="InterPro" id="IPR036264">
    <property type="entry name" value="Bact_exopeptidase_dim_dom"/>
</dbReference>
<dbReference type="FunFam" id="3.30.70.360:FF:000001">
    <property type="entry name" value="N-acetyldiaminopimelate deacetylase"/>
    <property type="match status" value="1"/>
</dbReference>
<protein>
    <submittedName>
        <fullName evidence="6">IAA-amino acid hydrolase ILR1-like 4</fullName>
    </submittedName>
</protein>
<dbReference type="OrthoDB" id="6119954at2759"/>
<dbReference type="Gene3D" id="3.30.70.360">
    <property type="match status" value="1"/>
</dbReference>
<dbReference type="GO" id="GO:0005783">
    <property type="term" value="C:endoplasmic reticulum"/>
    <property type="evidence" value="ECO:0007669"/>
    <property type="project" value="TreeGrafter"/>
</dbReference>
<evidence type="ECO:0000256" key="2">
    <source>
        <dbReference type="ARBA" id="ARBA00022801"/>
    </source>
</evidence>
<organism evidence="6 7">
    <name type="scientific">Micractinium conductrix</name>
    <dbReference type="NCBI Taxonomy" id="554055"/>
    <lineage>
        <taxon>Eukaryota</taxon>
        <taxon>Viridiplantae</taxon>
        <taxon>Chlorophyta</taxon>
        <taxon>core chlorophytes</taxon>
        <taxon>Trebouxiophyceae</taxon>
        <taxon>Chlorellales</taxon>
        <taxon>Chlorellaceae</taxon>
        <taxon>Chlorella clade</taxon>
        <taxon>Micractinium</taxon>
    </lineage>
</organism>